<dbReference type="Pfam" id="PF00154">
    <property type="entry name" value="RecA_N"/>
    <property type="match status" value="1"/>
</dbReference>
<gene>
    <name evidence="10" type="ORF">PGLA2088_LOCUS8201</name>
</gene>
<dbReference type="PROSITE" id="PS50163">
    <property type="entry name" value="RECA_3"/>
    <property type="match status" value="1"/>
</dbReference>
<sequence length="258" mass="28441">MSSGILSLDRLLGGGLPKGRIIEVYGEPGTGKTTVALHAMAEVQRSGGLAVFLDVEHALDPVLAEGIGVDVKSMRKYNLIHQPDYAEQALGIIETYLDHGFVDLIVLDSVAALIPKKQWEADIDSSQGYSELPKIMSLALRKFTQKAAKAKCTIVLINQLRVTNMSGYGNPKDTTGERALKYATSLRLEVKGTTSKADQITRAGDDTWFCLRSFVICCCWFCCYLLLLLLLFCFFSFLCMPKAMVRLVRIDLTPPRLG</sequence>
<feature type="domain" description="RecA family profile 1" evidence="8">
    <location>
        <begin position="1"/>
        <end position="160"/>
    </location>
</feature>
<protein>
    <submittedName>
        <fullName evidence="10">Uncharacterized protein</fullName>
    </submittedName>
</protein>
<keyword evidence="3 5" id="KW-0067">ATP-binding</keyword>
<evidence type="ECO:0000259" key="9">
    <source>
        <dbReference type="PROSITE" id="PS50163"/>
    </source>
</evidence>
<dbReference type="PRINTS" id="PR00142">
    <property type="entry name" value="RECA"/>
</dbReference>
<keyword evidence="4 6" id="KW-0233">DNA recombination</keyword>
<evidence type="ECO:0000313" key="10">
    <source>
        <dbReference type="EMBL" id="CAE8650367.1"/>
    </source>
</evidence>
<dbReference type="PANTHER" id="PTHR45900">
    <property type="entry name" value="RECA"/>
    <property type="match status" value="1"/>
</dbReference>
<keyword evidence="7" id="KW-1133">Transmembrane helix</keyword>
<dbReference type="PANTHER" id="PTHR45900:SF1">
    <property type="entry name" value="MITOCHONDRIAL DNA REPAIR PROTEIN RECA HOMOLOG-RELATED"/>
    <property type="match status" value="1"/>
</dbReference>
<dbReference type="GO" id="GO:0140664">
    <property type="term" value="F:ATP-dependent DNA damage sensor activity"/>
    <property type="evidence" value="ECO:0007669"/>
    <property type="project" value="InterPro"/>
</dbReference>
<dbReference type="SMART" id="SM00382">
    <property type="entry name" value="AAA"/>
    <property type="match status" value="1"/>
</dbReference>
<reference evidence="10" key="1">
    <citation type="submission" date="2021-02" db="EMBL/GenBank/DDBJ databases">
        <authorList>
            <person name="Dougan E. K."/>
            <person name="Rhodes N."/>
            <person name="Thang M."/>
            <person name="Chan C."/>
        </authorList>
    </citation>
    <scope>NUCLEOTIDE SEQUENCE</scope>
</reference>
<dbReference type="InterPro" id="IPR020588">
    <property type="entry name" value="RecA_ATP-bd"/>
</dbReference>
<feature type="transmembrane region" description="Helical" evidence="7">
    <location>
        <begin position="213"/>
        <end position="239"/>
    </location>
</feature>
<evidence type="ECO:0000256" key="7">
    <source>
        <dbReference type="SAM" id="Phobius"/>
    </source>
</evidence>
<dbReference type="PROSITE" id="PS50162">
    <property type="entry name" value="RECA_2"/>
    <property type="match status" value="1"/>
</dbReference>
<evidence type="ECO:0000256" key="3">
    <source>
        <dbReference type="ARBA" id="ARBA00022840"/>
    </source>
</evidence>
<dbReference type="SUPFAM" id="SSF52540">
    <property type="entry name" value="P-loop containing nucleoside triphosphate hydrolases"/>
    <property type="match status" value="1"/>
</dbReference>
<dbReference type="GO" id="GO:0003697">
    <property type="term" value="F:single-stranded DNA binding"/>
    <property type="evidence" value="ECO:0007669"/>
    <property type="project" value="InterPro"/>
</dbReference>
<keyword evidence="6" id="KW-0238">DNA-binding</keyword>
<evidence type="ECO:0000256" key="6">
    <source>
        <dbReference type="RuleBase" id="RU004527"/>
    </source>
</evidence>
<dbReference type="InterPro" id="IPR049428">
    <property type="entry name" value="RecA-like_N"/>
</dbReference>
<name>A0A813IIN9_POLGL</name>
<evidence type="ECO:0000259" key="8">
    <source>
        <dbReference type="PROSITE" id="PS50162"/>
    </source>
</evidence>
<proteinExistence type="inferred from homology"/>
<dbReference type="InterPro" id="IPR027417">
    <property type="entry name" value="P-loop_NTPase"/>
</dbReference>
<keyword evidence="2 5" id="KW-0547">Nucleotide-binding</keyword>
<keyword evidence="6" id="KW-0227">DNA damage</keyword>
<dbReference type="EMBL" id="CAJNNW010008786">
    <property type="protein sequence ID" value="CAE8650367.1"/>
    <property type="molecule type" value="Genomic_DNA"/>
</dbReference>
<dbReference type="GO" id="GO:0006281">
    <property type="term" value="P:DNA repair"/>
    <property type="evidence" value="ECO:0007669"/>
    <property type="project" value="InterPro"/>
</dbReference>
<dbReference type="InterPro" id="IPR013765">
    <property type="entry name" value="DNA_recomb/repair_RecA"/>
</dbReference>
<dbReference type="AlphaFoldDB" id="A0A813IIN9"/>
<keyword evidence="7" id="KW-0812">Transmembrane</keyword>
<dbReference type="Gene3D" id="3.40.50.300">
    <property type="entry name" value="P-loop containing nucleotide triphosphate hydrolases"/>
    <property type="match status" value="1"/>
</dbReference>
<evidence type="ECO:0000256" key="5">
    <source>
        <dbReference type="RuleBase" id="RU003422"/>
    </source>
</evidence>
<evidence type="ECO:0000256" key="2">
    <source>
        <dbReference type="ARBA" id="ARBA00022741"/>
    </source>
</evidence>
<accession>A0A813IIN9</accession>
<dbReference type="Proteomes" id="UP000626109">
    <property type="component" value="Unassembled WGS sequence"/>
</dbReference>
<evidence type="ECO:0000256" key="4">
    <source>
        <dbReference type="ARBA" id="ARBA00023172"/>
    </source>
</evidence>
<dbReference type="InterPro" id="IPR020587">
    <property type="entry name" value="RecA_monomer-monomer_interface"/>
</dbReference>
<evidence type="ECO:0000313" key="11">
    <source>
        <dbReference type="Proteomes" id="UP000626109"/>
    </source>
</evidence>
<dbReference type="InterPro" id="IPR003593">
    <property type="entry name" value="AAA+_ATPase"/>
</dbReference>
<keyword evidence="7" id="KW-0472">Membrane</keyword>
<dbReference type="GO" id="GO:0006310">
    <property type="term" value="P:DNA recombination"/>
    <property type="evidence" value="ECO:0007669"/>
    <property type="project" value="UniProtKB-KW"/>
</dbReference>
<comment type="caution">
    <text evidence="10">The sequence shown here is derived from an EMBL/GenBank/DDBJ whole genome shotgun (WGS) entry which is preliminary data.</text>
</comment>
<feature type="domain" description="RecA family profile 2" evidence="9">
    <location>
        <begin position="168"/>
        <end position="191"/>
    </location>
</feature>
<evidence type="ECO:0000256" key="1">
    <source>
        <dbReference type="ARBA" id="ARBA00009391"/>
    </source>
</evidence>
<organism evidence="10 11">
    <name type="scientific">Polarella glacialis</name>
    <name type="common">Dinoflagellate</name>
    <dbReference type="NCBI Taxonomy" id="89957"/>
    <lineage>
        <taxon>Eukaryota</taxon>
        <taxon>Sar</taxon>
        <taxon>Alveolata</taxon>
        <taxon>Dinophyceae</taxon>
        <taxon>Suessiales</taxon>
        <taxon>Suessiaceae</taxon>
        <taxon>Polarella</taxon>
    </lineage>
</organism>
<comment type="similarity">
    <text evidence="1 5">Belongs to the RecA family.</text>
</comment>
<dbReference type="GO" id="GO:0005524">
    <property type="term" value="F:ATP binding"/>
    <property type="evidence" value="ECO:0007669"/>
    <property type="project" value="UniProtKB-KW"/>
</dbReference>